<dbReference type="PIRSF" id="PIRSF005715">
    <property type="entry name" value="VPS45_Sec1"/>
    <property type="match status" value="1"/>
</dbReference>
<dbReference type="InterPro" id="IPR043127">
    <property type="entry name" value="Sec-1-like_dom3a"/>
</dbReference>
<comment type="similarity">
    <text evidence="1">Belongs to the STXBP/unc-18/SEC1 family.</text>
</comment>
<dbReference type="PANTHER" id="PTHR11679">
    <property type="entry name" value="VESICLE PROTEIN SORTING-ASSOCIATED"/>
    <property type="match status" value="1"/>
</dbReference>
<dbReference type="GO" id="GO:0016192">
    <property type="term" value="P:vesicle-mediated transport"/>
    <property type="evidence" value="ECO:0007669"/>
    <property type="project" value="InterPro"/>
</dbReference>
<sequence length="563" mass="64427">MDVIKALRDYISKMVKLKSGMKVLLLDEETAGIVSMVYPQSEILQEEVYLFERLDTTNREIMVHLHGFCFLRPTPENLQLLKMELSKPRYGEYYLFFTNTLSKEDLELLAKADQHEVVQEVQEFYGDYYAVNPDTWSLNLSPESSLTVNDPHWPSSRLRISQGLLACLLSLKIRPYIRAQRTSPLAMGIAQDILENLQKQEIRDLLKTRKGPEPILLILDRQSDPVTPLLTQWTYQAMVHELIGIKNDLVVLGKSNVLESSTIVLSPQQDAFYRENMYKNFGDLGIAIKGLVDDYQSKQKTNRDIKTIEDMKRFVSEYPEFRKLSGNVSKHVAIMETLQKQIGERKLLDVSELEQTLACHDGFTEAVKKMEELFGRPELNSNDLLRLLMLFSLRYETHSQYPPANIKFNALLKARGVDDEDIKLVSVLLKYGGYQRRNNEVPIFENKSLISILRKVVDKGLTGVTNVFTQHKPLLAKILDALVKGVLPENAFPFIDGALYKERPFQVIVFYVGGITFEEAALINELNSGFYGNNFTTNFLIGGTSIHNSKSFLDALRFYSKIQ</sequence>
<dbReference type="Gene3D" id="3.90.830.10">
    <property type="entry name" value="Syntaxin Binding Protein 1, Chain A, domain 2"/>
    <property type="match status" value="1"/>
</dbReference>
<evidence type="ECO:0000256" key="1">
    <source>
        <dbReference type="ARBA" id="ARBA00009884"/>
    </source>
</evidence>
<dbReference type="InterPro" id="IPR027482">
    <property type="entry name" value="Sec1-like_dom2"/>
</dbReference>
<organism evidence="2">
    <name type="scientific">Arcella intermedia</name>
    <dbReference type="NCBI Taxonomy" id="1963864"/>
    <lineage>
        <taxon>Eukaryota</taxon>
        <taxon>Amoebozoa</taxon>
        <taxon>Tubulinea</taxon>
        <taxon>Elardia</taxon>
        <taxon>Arcellinida</taxon>
        <taxon>Sphaerothecina</taxon>
        <taxon>Arcellidae</taxon>
        <taxon>Arcella</taxon>
    </lineage>
</organism>
<dbReference type="SUPFAM" id="SSF56815">
    <property type="entry name" value="Sec1/munc18-like (SM) proteins"/>
    <property type="match status" value="1"/>
</dbReference>
<evidence type="ECO:0000313" key="2">
    <source>
        <dbReference type="EMBL" id="NDV30598.1"/>
    </source>
</evidence>
<dbReference type="Gene3D" id="3.40.50.1910">
    <property type="match status" value="1"/>
</dbReference>
<dbReference type="InterPro" id="IPR043154">
    <property type="entry name" value="Sec-1-like_dom1"/>
</dbReference>
<proteinExistence type="inferred from homology"/>
<dbReference type="Pfam" id="PF00995">
    <property type="entry name" value="Sec1"/>
    <property type="match status" value="1"/>
</dbReference>
<dbReference type="InterPro" id="IPR001619">
    <property type="entry name" value="Sec1-like"/>
</dbReference>
<reference evidence="2" key="1">
    <citation type="journal article" date="2020" name="J. Eukaryot. Microbiol.">
        <title>De novo Sequencing, Assembly and Annotation of the Transcriptome for the Free-Living Testate Amoeba Arcella intermedia.</title>
        <authorList>
            <person name="Ribeiro G.M."/>
            <person name="Porfirio-Sousa A.L."/>
            <person name="Maurer-Alcala X.X."/>
            <person name="Katz L.A."/>
            <person name="Lahr D.J.G."/>
        </authorList>
    </citation>
    <scope>NUCLEOTIDE SEQUENCE</scope>
</reference>
<accession>A0A6B2L164</accession>
<evidence type="ECO:0008006" key="3">
    <source>
        <dbReference type="Google" id="ProtNLM"/>
    </source>
</evidence>
<dbReference type="AlphaFoldDB" id="A0A6B2L164"/>
<name>A0A6B2L164_9EUKA</name>
<protein>
    <recommendedName>
        <fullName evidence="3">Vacuolar protein sorting-associated protein 45</fullName>
    </recommendedName>
</protein>
<dbReference type="Gene3D" id="1.25.40.60">
    <property type="match status" value="1"/>
</dbReference>
<dbReference type="Gene3D" id="3.40.50.2060">
    <property type="match status" value="1"/>
</dbReference>
<dbReference type="EMBL" id="GIBP01001629">
    <property type="protein sequence ID" value="NDV30598.1"/>
    <property type="molecule type" value="Transcribed_RNA"/>
</dbReference>
<dbReference type="InterPro" id="IPR036045">
    <property type="entry name" value="Sec1-like_sf"/>
</dbReference>